<reference evidence="1 2" key="1">
    <citation type="journal article" date="2014" name="Int. J. Syst. Evol. Microbiol.">
        <title>Nitrososphaera viennensis gen. nov., sp. nov., an aerobic and mesophilic, ammonia-oxidizing archaeon from soil and a member of the archaeal phylum Thaumarchaeota.</title>
        <authorList>
            <person name="Stieglmeier M."/>
            <person name="Klingl A."/>
            <person name="Alves R.J."/>
            <person name="Rittmann S.K."/>
            <person name="Melcher M."/>
            <person name="Leisch N."/>
            <person name="Schleper C."/>
        </authorList>
    </citation>
    <scope>NUCLEOTIDE SEQUENCE [LARGE SCALE GENOMIC DNA]</scope>
    <source>
        <strain evidence="1">EN76</strain>
    </source>
</reference>
<gene>
    <name evidence="1" type="ORF">NVIE_015770</name>
</gene>
<dbReference type="EMBL" id="CP007536">
    <property type="protein sequence ID" value="AIC15828.1"/>
    <property type="molecule type" value="Genomic_DNA"/>
</dbReference>
<protein>
    <recommendedName>
        <fullName evidence="3">TauD/TfdA-like domain-containing protein</fullName>
    </recommendedName>
</protein>
<evidence type="ECO:0000313" key="2">
    <source>
        <dbReference type="Proteomes" id="UP000027093"/>
    </source>
</evidence>
<evidence type="ECO:0008006" key="3">
    <source>
        <dbReference type="Google" id="ProtNLM"/>
    </source>
</evidence>
<evidence type="ECO:0000313" key="1">
    <source>
        <dbReference type="EMBL" id="AIC15828.1"/>
    </source>
</evidence>
<organism evidence="1 2">
    <name type="scientific">Nitrososphaera viennensis EN76</name>
    <dbReference type="NCBI Taxonomy" id="926571"/>
    <lineage>
        <taxon>Archaea</taxon>
        <taxon>Nitrososphaerota</taxon>
        <taxon>Nitrososphaeria</taxon>
        <taxon>Nitrososphaerales</taxon>
        <taxon>Nitrososphaeraceae</taxon>
        <taxon>Nitrososphaera</taxon>
    </lineage>
</organism>
<dbReference type="STRING" id="926571.NVIE_015770"/>
<dbReference type="GeneID" id="74946845"/>
<keyword evidence="2" id="KW-1185">Reference proteome</keyword>
<dbReference type="KEGG" id="nvn:NVIE_015770"/>
<dbReference type="HOGENOM" id="CLU_1014172_0_0_2"/>
<dbReference type="AlphaFoldDB" id="A0A060HJZ1"/>
<proteinExistence type="predicted"/>
<name>A0A060HJZ1_9ARCH</name>
<dbReference type="RefSeq" id="WP_158435141.1">
    <property type="nucleotide sequence ID" value="NZ_CP007536.1"/>
</dbReference>
<sequence>MDTPKHQKDFDINQHGRWYTWSQEIRPFLRSWNQYVKTIEKPKLKSLNEAKPYVYTYSQNLSKIKEPQLCKELASIATALNNLPVDDRILFFTGLLQDLDGVGLHFLFASLREALVQIRKDPLSGLYSPLDPRGSKDFPLHCDLYVPKILFNVYEDVPTDSSGASIFMSTQALKKILSNIRYLSIKNQNAILHSLSKESRRDRYDRFYDLLHGRHVWKDQLEEEMQKHQQRIKLDAGQGYMLHDRLWLHGREKVIGKIPRNRLHRLVFNNKSVN</sequence>
<accession>A0A060HJZ1</accession>
<dbReference type="Proteomes" id="UP000027093">
    <property type="component" value="Chromosome"/>
</dbReference>